<dbReference type="SMART" id="SM00829">
    <property type="entry name" value="PKS_ER"/>
    <property type="match status" value="1"/>
</dbReference>
<keyword evidence="2 5" id="KW-0479">Metal-binding</keyword>
<evidence type="ECO:0000256" key="5">
    <source>
        <dbReference type="RuleBase" id="RU361277"/>
    </source>
</evidence>
<evidence type="ECO:0000313" key="8">
    <source>
        <dbReference type="Proteomes" id="UP000188318"/>
    </source>
</evidence>
<dbReference type="InterPro" id="IPR013149">
    <property type="entry name" value="ADH-like_C"/>
</dbReference>
<gene>
    <name evidence="7" type="ORF">ASPCADRAFT_163366</name>
</gene>
<dbReference type="SUPFAM" id="SSF51735">
    <property type="entry name" value="NAD(P)-binding Rossmann-fold domains"/>
    <property type="match status" value="1"/>
</dbReference>
<dbReference type="PANTHER" id="PTHR42813">
    <property type="entry name" value="ZINC-TYPE ALCOHOL DEHYDROGENASE-LIKE"/>
    <property type="match status" value="1"/>
</dbReference>
<dbReference type="Gene3D" id="3.40.50.720">
    <property type="entry name" value="NAD(P)-binding Rossmann-like Domain"/>
    <property type="match status" value="1"/>
</dbReference>
<keyword evidence="4" id="KW-0560">Oxidoreductase</keyword>
<evidence type="ECO:0000259" key="6">
    <source>
        <dbReference type="SMART" id="SM00829"/>
    </source>
</evidence>
<dbReference type="AlphaFoldDB" id="A0A1R3RXQ3"/>
<dbReference type="OrthoDB" id="442947at2759"/>
<dbReference type="GO" id="GO:0016491">
    <property type="term" value="F:oxidoreductase activity"/>
    <property type="evidence" value="ECO:0007669"/>
    <property type="project" value="UniProtKB-KW"/>
</dbReference>
<dbReference type="InterPro" id="IPR011032">
    <property type="entry name" value="GroES-like_sf"/>
</dbReference>
<dbReference type="InterPro" id="IPR013154">
    <property type="entry name" value="ADH-like_N"/>
</dbReference>
<evidence type="ECO:0000256" key="1">
    <source>
        <dbReference type="ARBA" id="ARBA00001947"/>
    </source>
</evidence>
<dbReference type="Gene3D" id="3.90.180.10">
    <property type="entry name" value="Medium-chain alcohol dehydrogenases, catalytic domain"/>
    <property type="match status" value="1"/>
</dbReference>
<dbReference type="Pfam" id="PF08240">
    <property type="entry name" value="ADH_N"/>
    <property type="match status" value="1"/>
</dbReference>
<reference evidence="8" key="1">
    <citation type="journal article" date="2017" name="Genome Biol.">
        <title>Comparative genomics reveals high biological diversity and specific adaptations in the industrially and medically important fungal genus Aspergillus.</title>
        <authorList>
            <person name="de Vries R.P."/>
            <person name="Riley R."/>
            <person name="Wiebenga A."/>
            <person name="Aguilar-Osorio G."/>
            <person name="Amillis S."/>
            <person name="Uchima C.A."/>
            <person name="Anderluh G."/>
            <person name="Asadollahi M."/>
            <person name="Askin M."/>
            <person name="Barry K."/>
            <person name="Battaglia E."/>
            <person name="Bayram O."/>
            <person name="Benocci T."/>
            <person name="Braus-Stromeyer S.A."/>
            <person name="Caldana C."/>
            <person name="Canovas D."/>
            <person name="Cerqueira G.C."/>
            <person name="Chen F."/>
            <person name="Chen W."/>
            <person name="Choi C."/>
            <person name="Clum A."/>
            <person name="Dos Santos R.A."/>
            <person name="Damasio A.R."/>
            <person name="Diallinas G."/>
            <person name="Emri T."/>
            <person name="Fekete E."/>
            <person name="Flipphi M."/>
            <person name="Freyberg S."/>
            <person name="Gallo A."/>
            <person name="Gournas C."/>
            <person name="Habgood R."/>
            <person name="Hainaut M."/>
            <person name="Harispe M.L."/>
            <person name="Henrissat B."/>
            <person name="Hilden K.S."/>
            <person name="Hope R."/>
            <person name="Hossain A."/>
            <person name="Karabika E."/>
            <person name="Karaffa L."/>
            <person name="Karanyi Z."/>
            <person name="Krasevec N."/>
            <person name="Kuo A."/>
            <person name="Kusch H."/>
            <person name="LaButti K."/>
            <person name="Lagendijk E.L."/>
            <person name="Lapidus A."/>
            <person name="Levasseur A."/>
            <person name="Lindquist E."/>
            <person name="Lipzen A."/>
            <person name="Logrieco A.F."/>
            <person name="MacCabe A."/>
            <person name="Maekelae M.R."/>
            <person name="Malavazi I."/>
            <person name="Melin P."/>
            <person name="Meyer V."/>
            <person name="Mielnichuk N."/>
            <person name="Miskei M."/>
            <person name="Molnar A.P."/>
            <person name="Mule G."/>
            <person name="Ngan C.Y."/>
            <person name="Orejas M."/>
            <person name="Orosz E."/>
            <person name="Ouedraogo J.P."/>
            <person name="Overkamp K.M."/>
            <person name="Park H.-S."/>
            <person name="Perrone G."/>
            <person name="Piumi F."/>
            <person name="Punt P.J."/>
            <person name="Ram A.F."/>
            <person name="Ramon A."/>
            <person name="Rauscher S."/>
            <person name="Record E."/>
            <person name="Riano-Pachon D.M."/>
            <person name="Robert V."/>
            <person name="Roehrig J."/>
            <person name="Ruller R."/>
            <person name="Salamov A."/>
            <person name="Salih N.S."/>
            <person name="Samson R.A."/>
            <person name="Sandor E."/>
            <person name="Sanguinetti M."/>
            <person name="Schuetze T."/>
            <person name="Sepcic K."/>
            <person name="Shelest E."/>
            <person name="Sherlock G."/>
            <person name="Sophianopoulou V."/>
            <person name="Squina F.M."/>
            <person name="Sun H."/>
            <person name="Susca A."/>
            <person name="Todd R.B."/>
            <person name="Tsang A."/>
            <person name="Unkles S.E."/>
            <person name="van de Wiele N."/>
            <person name="van Rossen-Uffink D."/>
            <person name="Oliveira J.V."/>
            <person name="Vesth T.C."/>
            <person name="Visser J."/>
            <person name="Yu J.-H."/>
            <person name="Zhou M."/>
            <person name="Andersen M.R."/>
            <person name="Archer D.B."/>
            <person name="Baker S.E."/>
            <person name="Benoit I."/>
            <person name="Brakhage A.A."/>
            <person name="Braus G.H."/>
            <person name="Fischer R."/>
            <person name="Frisvad J.C."/>
            <person name="Goldman G.H."/>
            <person name="Houbraken J."/>
            <person name="Oakley B."/>
            <person name="Pocsi I."/>
            <person name="Scazzocchio C."/>
            <person name="Seiboth B."/>
            <person name="vanKuyk P.A."/>
            <person name="Wortman J."/>
            <person name="Dyer P.S."/>
            <person name="Grigoriev I.V."/>
        </authorList>
    </citation>
    <scope>NUCLEOTIDE SEQUENCE [LARGE SCALE GENOMIC DNA]</scope>
    <source>
        <strain evidence="8">ITEM 5010</strain>
    </source>
</reference>
<proteinExistence type="inferred from homology"/>
<comment type="cofactor">
    <cofactor evidence="1 5">
        <name>Zn(2+)</name>
        <dbReference type="ChEBI" id="CHEBI:29105"/>
    </cofactor>
</comment>
<feature type="domain" description="Enoyl reductase (ER)" evidence="6">
    <location>
        <begin position="11"/>
        <end position="358"/>
    </location>
</feature>
<dbReference type="PROSITE" id="PS00059">
    <property type="entry name" value="ADH_ZINC"/>
    <property type="match status" value="1"/>
</dbReference>
<keyword evidence="8" id="KW-1185">Reference proteome</keyword>
<organism evidence="7 8">
    <name type="scientific">Aspergillus carbonarius (strain ITEM 5010)</name>
    <dbReference type="NCBI Taxonomy" id="602072"/>
    <lineage>
        <taxon>Eukaryota</taxon>
        <taxon>Fungi</taxon>
        <taxon>Dikarya</taxon>
        <taxon>Ascomycota</taxon>
        <taxon>Pezizomycotina</taxon>
        <taxon>Eurotiomycetes</taxon>
        <taxon>Eurotiomycetidae</taxon>
        <taxon>Eurotiales</taxon>
        <taxon>Aspergillaceae</taxon>
        <taxon>Aspergillus</taxon>
        <taxon>Aspergillus subgen. Circumdati</taxon>
    </lineage>
</organism>
<dbReference type="EMBL" id="KV907495">
    <property type="protein sequence ID" value="OOF99258.1"/>
    <property type="molecule type" value="Genomic_DNA"/>
</dbReference>
<dbReference type="OMA" id="CLNREFM"/>
<accession>A0A1R3RXQ3</accession>
<comment type="similarity">
    <text evidence="5">Belongs to the zinc-containing alcohol dehydrogenase family.</text>
</comment>
<dbReference type="Pfam" id="PF00107">
    <property type="entry name" value="ADH_zinc_N"/>
    <property type="match status" value="1"/>
</dbReference>
<evidence type="ECO:0000256" key="4">
    <source>
        <dbReference type="ARBA" id="ARBA00023002"/>
    </source>
</evidence>
<dbReference type="InterPro" id="IPR002328">
    <property type="entry name" value="ADH_Zn_CS"/>
</dbReference>
<dbReference type="InterPro" id="IPR020843">
    <property type="entry name" value="ER"/>
</dbReference>
<dbReference type="PANTHER" id="PTHR42813:SF2">
    <property type="entry name" value="DEHYDROGENASE, ZINC-CONTAINING, PUTATIVE (AFU_ORTHOLOGUE AFUA_2G02810)-RELATED"/>
    <property type="match status" value="1"/>
</dbReference>
<evidence type="ECO:0000313" key="7">
    <source>
        <dbReference type="EMBL" id="OOF99258.1"/>
    </source>
</evidence>
<dbReference type="VEuPathDB" id="FungiDB:ASPCADRAFT_163366"/>
<keyword evidence="3 5" id="KW-0862">Zinc</keyword>
<dbReference type="InterPro" id="IPR036291">
    <property type="entry name" value="NAD(P)-bd_dom_sf"/>
</dbReference>
<sequence>MTMMKAVVFQGPFAVAVKDRPKPQLQTTKDIIVKVMYTALCGSDLHIYRGLEGCEAGTTLGHEFCGTVEAIGEEVTELCVGDCIVSPFTVSCGTCFFCQRGLSSRCTESQVFGGPRLAGAQAQFVRIPLAESTVLKAPQGLELASLVLMGDVFPTGYFAARSALDPLQSHGSVKDSTVVILGCGPVGLSALISVLTVYASANVVAIDCVPDRLARASALGVTALNLDSLGPAALETAIKNATAGRGADVALELVGSSTAIRMAFDLLRPGGTLVSVGVHSKTAQYPWTLGEAYDKNLQLQMGRCPVRSVFSDSLEVFRQALPLLHTAALIGDDNVMSLSQAPVAYDLFHQKRVQKVIFDPSR</sequence>
<dbReference type="GO" id="GO:0008270">
    <property type="term" value="F:zinc ion binding"/>
    <property type="evidence" value="ECO:0007669"/>
    <property type="project" value="InterPro"/>
</dbReference>
<protein>
    <recommendedName>
        <fullName evidence="6">Enoyl reductase (ER) domain-containing protein</fullName>
    </recommendedName>
</protein>
<name>A0A1R3RXQ3_ASPC5</name>
<evidence type="ECO:0000256" key="2">
    <source>
        <dbReference type="ARBA" id="ARBA00022723"/>
    </source>
</evidence>
<dbReference type="STRING" id="602072.A0A1R3RXQ3"/>
<dbReference type="Proteomes" id="UP000188318">
    <property type="component" value="Unassembled WGS sequence"/>
</dbReference>
<evidence type="ECO:0000256" key="3">
    <source>
        <dbReference type="ARBA" id="ARBA00022833"/>
    </source>
</evidence>
<dbReference type="SUPFAM" id="SSF50129">
    <property type="entry name" value="GroES-like"/>
    <property type="match status" value="1"/>
</dbReference>